<dbReference type="Gene3D" id="1.25.40.10">
    <property type="entry name" value="Tetratricopeptide repeat domain"/>
    <property type="match status" value="3"/>
</dbReference>
<evidence type="ECO:0000256" key="4">
    <source>
        <dbReference type="SAM" id="MobiDB-lite"/>
    </source>
</evidence>
<protein>
    <recommendedName>
        <fullName evidence="7">Pentacotripeptide-repeat region of PRORP domain-containing protein</fullName>
    </recommendedName>
</protein>
<dbReference type="AlphaFoldDB" id="A0A163JFN9"/>
<dbReference type="OMA" id="NCACASK"/>
<dbReference type="Proteomes" id="UP000078561">
    <property type="component" value="Unassembled WGS sequence"/>
</dbReference>
<name>A0A163JFN9_ABSGL</name>
<dbReference type="OrthoDB" id="185373at2759"/>
<keyword evidence="6" id="KW-1185">Reference proteome</keyword>
<feature type="repeat" description="PPR" evidence="2">
    <location>
        <begin position="761"/>
        <end position="795"/>
    </location>
</feature>
<dbReference type="NCBIfam" id="TIGR00756">
    <property type="entry name" value="PPR"/>
    <property type="match status" value="2"/>
</dbReference>
<dbReference type="PROSITE" id="PS51375">
    <property type="entry name" value="PPR"/>
    <property type="match status" value="4"/>
</dbReference>
<dbReference type="EMBL" id="LT552383">
    <property type="protein sequence ID" value="SAL99014.1"/>
    <property type="molecule type" value="Genomic_DNA"/>
</dbReference>
<dbReference type="Pfam" id="PF13041">
    <property type="entry name" value="PPR_2"/>
    <property type="match status" value="2"/>
</dbReference>
<keyword evidence="1" id="KW-0677">Repeat</keyword>
<keyword evidence="3" id="KW-0175">Coiled coil</keyword>
<feature type="repeat" description="PPR" evidence="2">
    <location>
        <begin position="497"/>
        <end position="531"/>
    </location>
</feature>
<dbReference type="InterPro" id="IPR011990">
    <property type="entry name" value="TPR-like_helical_dom_sf"/>
</dbReference>
<feature type="coiled-coil region" evidence="3">
    <location>
        <begin position="128"/>
        <end position="155"/>
    </location>
</feature>
<feature type="region of interest" description="Disordered" evidence="4">
    <location>
        <begin position="408"/>
        <end position="457"/>
    </location>
</feature>
<evidence type="ECO:0000256" key="2">
    <source>
        <dbReference type="PROSITE-ProRule" id="PRU00708"/>
    </source>
</evidence>
<evidence type="ECO:0000256" key="3">
    <source>
        <dbReference type="SAM" id="Coils"/>
    </source>
</evidence>
<dbReference type="InParanoid" id="A0A163JFN9"/>
<gene>
    <name evidence="5" type="primary">ABSGL_04585.1 scaffold 5475</name>
</gene>
<dbReference type="PANTHER" id="PTHR47932">
    <property type="entry name" value="ATPASE EXPRESSION PROTEIN 3"/>
    <property type="match status" value="1"/>
</dbReference>
<feature type="repeat" description="PPR" evidence="2">
    <location>
        <begin position="462"/>
        <end position="496"/>
    </location>
</feature>
<evidence type="ECO:0000256" key="1">
    <source>
        <dbReference type="ARBA" id="ARBA00022737"/>
    </source>
</evidence>
<evidence type="ECO:0000313" key="6">
    <source>
        <dbReference type="Proteomes" id="UP000078561"/>
    </source>
</evidence>
<dbReference type="STRING" id="4829.A0A163JFN9"/>
<accession>A0A163JFN9</accession>
<feature type="compositionally biased region" description="Low complexity" evidence="4">
    <location>
        <begin position="427"/>
        <end position="443"/>
    </location>
</feature>
<proteinExistence type="predicted"/>
<evidence type="ECO:0008006" key="7">
    <source>
        <dbReference type="Google" id="ProtNLM"/>
    </source>
</evidence>
<sequence length="1032" mass="115788">MVQLRCPHLQSGVNHQVLQQWKALLRSTECPTVRPVSLTRLHPFSTYGKQGTSVNNMAKTLDETMTTLDQQQKRHLQKRLSPQVASQVKQHARSPTVLSIHTHLQRGEHDAAWALMDKVILQREPIPLSTAQQLLESLQKQVQQQQAQLNGNNRKLQTLYLTRLEQLVNYLQLSRMTWGTRDLGMIFDTFGRLDRVERAEVMFRNWNRHTKEALTTDSFNKMLSMYFRRLKHSDSNRCSKLMNKMNGLFNSMSRRGCTPDITTYNWILAAKIKMDDLEGADAWYHQHIVTSGNGDRTTYHLMLQGAMKHGNSGGLVNADGWIDRMIQAGLAPNRNTFKHILNGLSEQVAYCARVQNNDEMMRLSMAIKRIFGVMRKLKHQPDTSLLNTLLKSYSITNQHKEIDLILNRFDMPPPPQKSPGGGCSGCSCQSSSPSSQPSDNSSSNKVKKTTKAKKQPKKCTPDLLTFNTLIHYELKNDRINNGLQWYDDMVRADIQPDTVTYGTFIGYYIQKENVEEALRYYDVMERKGIPGNATIYNMLLMGAQQQPAHRNDIMERHRGLLMGLVDQDTVSYNILLSSSIAAGLDKSSDSATVTKASTQFTDIFDQMLSQEVIPNERTYNIALDIYGKLSWHNALDNTISSIMSSMASANLRPDTVTYAINIRNAIYQHNLALGESLLHSMMDAGVKPNTYVFSHLMVGYVQDGDLPKARGLLSKMAQAPYHVKPTAHVFAPLVKGYAQLGNFDQAYSVFKEMLDQGVQPDIVTYTILADMFVEHGSPKEAIRLLSGLQDHATTPAVVDLDHIALGLLMEAHGLAGQSLTSVISPCTTPSATTPLAAVSLSPSPSSPHLTAIAEIYASIGQSAPIINAIYLTAMARLRQPQHAWDAWAGIAVRHTIHYNALLFGLTQDRAWYPTAKQVFSTMSARPDGITFDAMVDGALLNNDLAYISTQLWSSPLRPKPTQDDDTDDTLMLVKTYYKVFKAALYCQDYAQAREVYREFLMLPNIPTSATVWKKELHLLALANGLTDKKDTL</sequence>
<dbReference type="InterPro" id="IPR002885">
    <property type="entry name" value="PPR_rpt"/>
</dbReference>
<dbReference type="PANTHER" id="PTHR47932:SF44">
    <property type="entry name" value="MIOREX COMPLEX COMPONENT 1"/>
    <property type="match status" value="1"/>
</dbReference>
<evidence type="ECO:0000313" key="5">
    <source>
        <dbReference type="EMBL" id="SAL99014.1"/>
    </source>
</evidence>
<dbReference type="Pfam" id="PF13812">
    <property type="entry name" value="PPR_3"/>
    <property type="match status" value="1"/>
</dbReference>
<reference evidence="5" key="1">
    <citation type="submission" date="2016-04" db="EMBL/GenBank/DDBJ databases">
        <authorList>
            <person name="Evans L.H."/>
            <person name="Alamgir A."/>
            <person name="Owens N."/>
            <person name="Weber N.D."/>
            <person name="Virtaneva K."/>
            <person name="Barbian K."/>
            <person name="Babar A."/>
            <person name="Rosenke K."/>
        </authorList>
    </citation>
    <scope>NUCLEOTIDE SEQUENCE [LARGE SCALE GENOMIC DNA]</scope>
    <source>
        <strain evidence="5">CBS 101.48</strain>
    </source>
</reference>
<feature type="compositionally biased region" description="Basic residues" evidence="4">
    <location>
        <begin position="445"/>
        <end position="457"/>
    </location>
</feature>
<organism evidence="5">
    <name type="scientific">Absidia glauca</name>
    <name type="common">Pin mould</name>
    <dbReference type="NCBI Taxonomy" id="4829"/>
    <lineage>
        <taxon>Eukaryota</taxon>
        <taxon>Fungi</taxon>
        <taxon>Fungi incertae sedis</taxon>
        <taxon>Mucoromycota</taxon>
        <taxon>Mucoromycotina</taxon>
        <taxon>Mucoromycetes</taxon>
        <taxon>Mucorales</taxon>
        <taxon>Cunninghamellaceae</taxon>
        <taxon>Absidia</taxon>
    </lineage>
</organism>
<feature type="repeat" description="PPR" evidence="2">
    <location>
        <begin position="726"/>
        <end position="760"/>
    </location>
</feature>